<dbReference type="EMBL" id="CP030840">
    <property type="protein sequence ID" value="AXC15352.1"/>
    <property type="molecule type" value="Genomic_DNA"/>
</dbReference>
<keyword evidence="4" id="KW-0574">Periplasm</keyword>
<evidence type="ECO:0008006" key="7">
    <source>
        <dbReference type="Google" id="ProtNLM"/>
    </source>
</evidence>
<comment type="subcellular location">
    <subcellularLocation>
        <location evidence="1">Periplasm</location>
    </subcellularLocation>
</comment>
<organism evidence="5 6">
    <name type="scientific">Acidisarcina polymorpha</name>
    <dbReference type="NCBI Taxonomy" id="2211140"/>
    <lineage>
        <taxon>Bacteria</taxon>
        <taxon>Pseudomonadati</taxon>
        <taxon>Acidobacteriota</taxon>
        <taxon>Terriglobia</taxon>
        <taxon>Terriglobales</taxon>
        <taxon>Acidobacteriaceae</taxon>
        <taxon>Acidisarcina</taxon>
    </lineage>
</organism>
<dbReference type="AlphaFoldDB" id="A0A2Z5G7V1"/>
<protein>
    <recommendedName>
        <fullName evidence="7">Periplasmic heavy metal sensor</fullName>
    </recommendedName>
</protein>
<dbReference type="KEGG" id="abas:ACPOL_6108"/>
<dbReference type="InterPro" id="IPR052211">
    <property type="entry name" value="Cpx_auxiliary_protein"/>
</dbReference>
<dbReference type="InterPro" id="IPR025961">
    <property type="entry name" value="Metal_resist"/>
</dbReference>
<dbReference type="Gene3D" id="1.20.120.1490">
    <property type="match status" value="1"/>
</dbReference>
<dbReference type="PANTHER" id="PTHR38102">
    <property type="entry name" value="PERIPLASMIC CHAPERONE SPY"/>
    <property type="match status" value="1"/>
</dbReference>
<dbReference type="GO" id="GO:0030288">
    <property type="term" value="C:outer membrane-bounded periplasmic space"/>
    <property type="evidence" value="ECO:0007669"/>
    <property type="project" value="TreeGrafter"/>
</dbReference>
<evidence type="ECO:0000256" key="3">
    <source>
        <dbReference type="ARBA" id="ARBA00022729"/>
    </source>
</evidence>
<reference evidence="5 6" key="1">
    <citation type="journal article" date="2018" name="Front. Microbiol.">
        <title>Hydrolytic Capabilities as a Key to Environmental Success: Chitinolytic and Cellulolytic Acidobacteria From Acidic Sub-arctic Soils and Boreal Peatlands.</title>
        <authorList>
            <person name="Belova S.E."/>
            <person name="Ravin N.V."/>
            <person name="Pankratov T.A."/>
            <person name="Rakitin A.L."/>
            <person name="Ivanova A.A."/>
            <person name="Beletsky A.V."/>
            <person name="Mardanov A.V."/>
            <person name="Sinninghe Damste J.S."/>
            <person name="Dedysh S.N."/>
        </authorList>
    </citation>
    <scope>NUCLEOTIDE SEQUENCE [LARGE SCALE GENOMIC DNA]</scope>
    <source>
        <strain evidence="5 6">SBC82</strain>
    </source>
</reference>
<dbReference type="GO" id="GO:0051082">
    <property type="term" value="F:unfolded protein binding"/>
    <property type="evidence" value="ECO:0007669"/>
    <property type="project" value="TreeGrafter"/>
</dbReference>
<evidence type="ECO:0000313" key="5">
    <source>
        <dbReference type="EMBL" id="AXC15352.1"/>
    </source>
</evidence>
<evidence type="ECO:0000256" key="1">
    <source>
        <dbReference type="ARBA" id="ARBA00004418"/>
    </source>
</evidence>
<comment type="similarity">
    <text evidence="2">Belongs to the CpxP/Spy family.</text>
</comment>
<sequence length="122" mass="13476">MGRWWDNPEVAKDLNLGNDQKQKMDDIFQQSRLKLIDLHASLQKEEAILDPLISADAPDEGKILAQIDKVAQARAELEKANARMLLSVRQVLTPDQWTKLKAARAERMAAGGPGHGGPEGPE</sequence>
<proteinExistence type="inferred from homology"/>
<evidence type="ECO:0000256" key="4">
    <source>
        <dbReference type="ARBA" id="ARBA00022764"/>
    </source>
</evidence>
<evidence type="ECO:0000313" key="6">
    <source>
        <dbReference type="Proteomes" id="UP000253606"/>
    </source>
</evidence>
<keyword evidence="6" id="KW-1185">Reference proteome</keyword>
<dbReference type="PANTHER" id="PTHR38102:SF1">
    <property type="entry name" value="PERIPLASMIC CHAPERONE SPY"/>
    <property type="match status" value="1"/>
</dbReference>
<dbReference type="Proteomes" id="UP000253606">
    <property type="component" value="Chromosome"/>
</dbReference>
<name>A0A2Z5G7V1_9BACT</name>
<dbReference type="InterPro" id="IPR012899">
    <property type="entry name" value="LTXXQ"/>
</dbReference>
<dbReference type="Pfam" id="PF13801">
    <property type="entry name" value="Metal_resist"/>
    <property type="match status" value="1"/>
</dbReference>
<gene>
    <name evidence="5" type="ORF">ACPOL_6108</name>
</gene>
<dbReference type="CDD" id="cd09916">
    <property type="entry name" value="CpxP_like"/>
    <property type="match status" value="1"/>
</dbReference>
<keyword evidence="3" id="KW-0732">Signal</keyword>
<accession>A0A2Z5G7V1</accession>
<evidence type="ECO:0000256" key="2">
    <source>
        <dbReference type="ARBA" id="ARBA00008441"/>
    </source>
</evidence>